<keyword evidence="2" id="KW-0732">Signal</keyword>
<feature type="chain" id="PRO_5041675476" description="C-type lectin domain-containing protein" evidence="2">
    <location>
        <begin position="19"/>
        <end position="328"/>
    </location>
</feature>
<sequence>MRKLLLLVLTITASVAFASPPVQDENLPDQVVKVPVVEKEPTVEHTEEEAGPLMEDEAVADSRMVEPDSVPEETQVMLEEPGLEADNLAEETEQEPELEITGIQTNKNNVSEEEAVSELESETNAEIEPGKGSRRTHNGWWSCKGVVIQGKCYQFFRTNADAFRAESYCQSLCHNGHLASVTNSYVLGELGKLMDWNGGRTLAWLGGRRVFGTNTFVWLDGSWWSYNGWARGEPNNLGGIENCVETWPSVVFASPPVQDEKLPDQVVKEPVVEKEPTVKHTEAGPLMQDEAVADSRMMEPDSVSEKTQVMLEERVEEAVVELESETRE</sequence>
<reference evidence="4" key="1">
    <citation type="submission" date="2023-08" db="EMBL/GenBank/DDBJ databases">
        <title>Chromosome-level Genome Assembly of mud carp (Cirrhinus molitorella).</title>
        <authorList>
            <person name="Liu H."/>
        </authorList>
    </citation>
    <scope>NUCLEOTIDE SEQUENCE</scope>
    <source>
        <strain evidence="4">Prfri</strain>
        <tissue evidence="4">Muscle</tissue>
    </source>
</reference>
<proteinExistence type="predicted"/>
<dbReference type="Proteomes" id="UP001187343">
    <property type="component" value="Unassembled WGS sequence"/>
</dbReference>
<evidence type="ECO:0000313" key="4">
    <source>
        <dbReference type="EMBL" id="KAK2904854.1"/>
    </source>
</evidence>
<gene>
    <name evidence="4" type="ORF">Q8A67_006653</name>
</gene>
<dbReference type="InterPro" id="IPR016187">
    <property type="entry name" value="CTDL_fold"/>
</dbReference>
<accession>A0AA88TR09</accession>
<dbReference type="InterPro" id="IPR001304">
    <property type="entry name" value="C-type_lectin-like"/>
</dbReference>
<dbReference type="SMART" id="SM00034">
    <property type="entry name" value="CLECT"/>
    <property type="match status" value="1"/>
</dbReference>
<dbReference type="EMBL" id="JAUYZG010000006">
    <property type="protein sequence ID" value="KAK2904854.1"/>
    <property type="molecule type" value="Genomic_DNA"/>
</dbReference>
<name>A0AA88TR09_9TELE</name>
<organism evidence="4 5">
    <name type="scientific">Cirrhinus molitorella</name>
    <name type="common">mud carp</name>
    <dbReference type="NCBI Taxonomy" id="172907"/>
    <lineage>
        <taxon>Eukaryota</taxon>
        <taxon>Metazoa</taxon>
        <taxon>Chordata</taxon>
        <taxon>Craniata</taxon>
        <taxon>Vertebrata</taxon>
        <taxon>Euteleostomi</taxon>
        <taxon>Actinopterygii</taxon>
        <taxon>Neopterygii</taxon>
        <taxon>Teleostei</taxon>
        <taxon>Ostariophysi</taxon>
        <taxon>Cypriniformes</taxon>
        <taxon>Cyprinidae</taxon>
        <taxon>Labeoninae</taxon>
        <taxon>Labeonini</taxon>
        <taxon>Cirrhinus</taxon>
    </lineage>
</organism>
<evidence type="ECO:0000259" key="3">
    <source>
        <dbReference type="PROSITE" id="PS50041"/>
    </source>
</evidence>
<dbReference type="AlphaFoldDB" id="A0AA88TR09"/>
<dbReference type="InterPro" id="IPR016186">
    <property type="entry name" value="C-type_lectin-like/link_sf"/>
</dbReference>
<evidence type="ECO:0000313" key="5">
    <source>
        <dbReference type="Proteomes" id="UP001187343"/>
    </source>
</evidence>
<comment type="caution">
    <text evidence="4">The sequence shown here is derived from an EMBL/GenBank/DDBJ whole genome shotgun (WGS) entry which is preliminary data.</text>
</comment>
<dbReference type="PANTHER" id="PTHR22803">
    <property type="entry name" value="MANNOSE, PHOSPHOLIPASE, LECTIN RECEPTOR RELATED"/>
    <property type="match status" value="1"/>
</dbReference>
<feature type="signal peptide" evidence="2">
    <location>
        <begin position="1"/>
        <end position="18"/>
    </location>
</feature>
<dbReference type="InterPro" id="IPR050111">
    <property type="entry name" value="C-type_lectin/snaclec_domain"/>
</dbReference>
<keyword evidence="5" id="KW-1185">Reference proteome</keyword>
<dbReference type="SUPFAM" id="SSF56436">
    <property type="entry name" value="C-type lectin-like"/>
    <property type="match status" value="1"/>
</dbReference>
<dbReference type="CDD" id="cd00037">
    <property type="entry name" value="CLECT"/>
    <property type="match status" value="1"/>
</dbReference>
<dbReference type="Gene3D" id="3.10.100.10">
    <property type="entry name" value="Mannose-Binding Protein A, subunit A"/>
    <property type="match status" value="1"/>
</dbReference>
<evidence type="ECO:0000256" key="1">
    <source>
        <dbReference type="SAM" id="MobiDB-lite"/>
    </source>
</evidence>
<feature type="domain" description="C-type lectin" evidence="3">
    <location>
        <begin position="148"/>
        <end position="245"/>
    </location>
</feature>
<feature type="region of interest" description="Disordered" evidence="1">
    <location>
        <begin position="277"/>
        <end position="306"/>
    </location>
</feature>
<evidence type="ECO:0000256" key="2">
    <source>
        <dbReference type="SAM" id="SignalP"/>
    </source>
</evidence>
<dbReference type="PROSITE" id="PS50041">
    <property type="entry name" value="C_TYPE_LECTIN_2"/>
    <property type="match status" value="1"/>
</dbReference>
<protein>
    <recommendedName>
        <fullName evidence="3">C-type lectin domain-containing protein</fullName>
    </recommendedName>
</protein>